<organism evidence="2 3">
    <name type="scientific">Paenibacillus sophorae</name>
    <dbReference type="NCBI Taxonomy" id="1333845"/>
    <lineage>
        <taxon>Bacteria</taxon>
        <taxon>Bacillati</taxon>
        <taxon>Bacillota</taxon>
        <taxon>Bacilli</taxon>
        <taxon>Bacillales</taxon>
        <taxon>Paenibacillaceae</taxon>
        <taxon>Paenibacillus</taxon>
    </lineage>
</organism>
<accession>A0A1H8NPP8</accession>
<keyword evidence="4" id="KW-1185">Reference proteome</keyword>
<protein>
    <submittedName>
        <fullName evidence="2">Uncharacterized protein</fullName>
    </submittedName>
</protein>
<dbReference type="Proteomes" id="UP000198809">
    <property type="component" value="Unassembled WGS sequence"/>
</dbReference>
<dbReference type="Proteomes" id="UP000683429">
    <property type="component" value="Chromosome"/>
</dbReference>
<dbReference type="EMBL" id="FODH01000006">
    <property type="protein sequence ID" value="SEO31681.1"/>
    <property type="molecule type" value="Genomic_DNA"/>
</dbReference>
<sequence length="50" mass="5982">MASDGNDQAIKWYTETMQFDTMREAHEWAYHEAYKEIGNVYDGYLTKDEK</sequence>
<dbReference type="EMBL" id="CP076607">
    <property type="protein sequence ID" value="QWU18567.1"/>
    <property type="molecule type" value="Genomic_DNA"/>
</dbReference>
<proteinExistence type="predicted"/>
<gene>
    <name evidence="1" type="ORF">KP014_21640</name>
    <name evidence="2" type="ORF">SAMN04487895_106354</name>
</gene>
<dbReference type="AlphaFoldDB" id="A0A1H8NPP8"/>
<dbReference type="RefSeq" id="WP_175491846.1">
    <property type="nucleotide sequence ID" value="NZ_CP076607.1"/>
</dbReference>
<dbReference type="STRING" id="1333845.SAMN04487895_106354"/>
<evidence type="ECO:0000313" key="4">
    <source>
        <dbReference type="Proteomes" id="UP000683429"/>
    </source>
</evidence>
<reference evidence="1 4" key="2">
    <citation type="submission" date="2021-06" db="EMBL/GenBank/DDBJ databases">
        <title>Whole genome sequence of Paenibacillus sophorae DSM23020 for comparative genomics.</title>
        <authorList>
            <person name="Kim M.-J."/>
            <person name="Lee G."/>
            <person name="Shin J.-H."/>
        </authorList>
    </citation>
    <scope>NUCLEOTIDE SEQUENCE [LARGE SCALE GENOMIC DNA]</scope>
    <source>
        <strain evidence="1 4">DSM 23020</strain>
    </source>
</reference>
<evidence type="ECO:0000313" key="1">
    <source>
        <dbReference type="EMBL" id="QWU18567.1"/>
    </source>
</evidence>
<evidence type="ECO:0000313" key="2">
    <source>
        <dbReference type="EMBL" id="SEO31681.1"/>
    </source>
</evidence>
<reference evidence="2 3" key="1">
    <citation type="submission" date="2016-10" db="EMBL/GenBank/DDBJ databases">
        <authorList>
            <person name="de Groot N.N."/>
        </authorList>
    </citation>
    <scope>NUCLEOTIDE SEQUENCE [LARGE SCALE GENOMIC DNA]</scope>
    <source>
        <strain evidence="2 3">CGMCC 1.10238</strain>
    </source>
</reference>
<evidence type="ECO:0000313" key="3">
    <source>
        <dbReference type="Proteomes" id="UP000198809"/>
    </source>
</evidence>
<name>A0A1H8NPP8_9BACL</name>